<keyword evidence="8" id="KW-1185">Reference proteome</keyword>
<dbReference type="SUPFAM" id="SSF53383">
    <property type="entry name" value="PLP-dependent transferases"/>
    <property type="match status" value="1"/>
</dbReference>
<comment type="pathway">
    <text evidence="5">Porphyrin-containing compound metabolism.</text>
</comment>
<dbReference type="InterPro" id="IPR049704">
    <property type="entry name" value="Aminotrans_3_PPA_site"/>
</dbReference>
<evidence type="ECO:0000256" key="2">
    <source>
        <dbReference type="ARBA" id="ARBA00001933"/>
    </source>
</evidence>
<dbReference type="EMBL" id="JASNVW010000001">
    <property type="protein sequence ID" value="MDK6027897.1"/>
    <property type="molecule type" value="Genomic_DNA"/>
</dbReference>
<comment type="catalytic activity">
    <reaction evidence="1">
        <text>(S)-4-amino-5-oxopentanoate = 5-aminolevulinate</text>
        <dbReference type="Rhea" id="RHEA:14265"/>
        <dbReference type="ChEBI" id="CHEBI:57501"/>
        <dbReference type="ChEBI" id="CHEBI:356416"/>
        <dbReference type="EC" id="5.4.3.8"/>
    </reaction>
</comment>
<organism evidence="7 8">
    <name type="scientific">Ignisphaera cupida</name>
    <dbReference type="NCBI Taxonomy" id="3050454"/>
    <lineage>
        <taxon>Archaea</taxon>
        <taxon>Thermoproteota</taxon>
        <taxon>Thermoprotei</taxon>
        <taxon>Desulfurococcales</taxon>
        <taxon>Desulfurococcaceae</taxon>
        <taxon>Ignisphaera</taxon>
    </lineage>
</organism>
<comment type="caution">
    <text evidence="7">The sequence shown here is derived from an EMBL/GenBank/DDBJ whole genome shotgun (WGS) entry which is preliminary data.</text>
</comment>
<comment type="similarity">
    <text evidence="6">Belongs to the class-III pyridoxal-phosphate-dependent aminotransferase family.</text>
</comment>
<evidence type="ECO:0000256" key="3">
    <source>
        <dbReference type="ARBA" id="ARBA00022898"/>
    </source>
</evidence>
<dbReference type="AlphaFoldDB" id="A0ABD4Z4H9"/>
<dbReference type="InterPro" id="IPR015424">
    <property type="entry name" value="PyrdxlP-dep_Trfase"/>
</dbReference>
<proteinExistence type="inferred from homology"/>
<dbReference type="PANTHER" id="PTHR43713">
    <property type="entry name" value="GLUTAMATE-1-SEMIALDEHYDE 2,1-AMINOMUTASE"/>
    <property type="match status" value="1"/>
</dbReference>
<keyword evidence="7" id="KW-0032">Aminotransferase</keyword>
<dbReference type="CDD" id="cd00610">
    <property type="entry name" value="OAT_like"/>
    <property type="match status" value="1"/>
</dbReference>
<reference evidence="7 8" key="1">
    <citation type="submission" date="2023-05" db="EMBL/GenBank/DDBJ databases">
        <title>A new hyperthermophilic archaea 'Ignisphaera cupida' sp. nov. and description of the family 'Ignisphaeraceae' fam. nov.</title>
        <authorList>
            <person name="Podosokorskaya O.A."/>
            <person name="Elcheninov A.G."/>
            <person name="Klukina A."/>
            <person name="Merkel A.Y."/>
        </authorList>
    </citation>
    <scope>NUCLEOTIDE SEQUENCE [LARGE SCALE GENOMIC DNA]</scope>
    <source>
        <strain evidence="7 8">4213-co</strain>
    </source>
</reference>
<dbReference type="Gene3D" id="3.40.640.10">
    <property type="entry name" value="Type I PLP-dependent aspartate aminotransferase-like (Major domain)"/>
    <property type="match status" value="1"/>
</dbReference>
<name>A0ABD4Z4H9_9CREN</name>
<evidence type="ECO:0000256" key="1">
    <source>
        <dbReference type="ARBA" id="ARBA00001579"/>
    </source>
</evidence>
<accession>A0ABD4Z4H9</accession>
<dbReference type="InterPro" id="IPR005814">
    <property type="entry name" value="Aminotrans_3"/>
</dbReference>
<evidence type="ECO:0000256" key="6">
    <source>
        <dbReference type="RuleBase" id="RU003560"/>
    </source>
</evidence>
<dbReference type="GO" id="GO:0042286">
    <property type="term" value="F:glutamate-1-semialdehyde 2,1-aminomutase activity"/>
    <property type="evidence" value="ECO:0007669"/>
    <property type="project" value="UniProtKB-EC"/>
</dbReference>
<dbReference type="PANTHER" id="PTHR43713:SF3">
    <property type="entry name" value="GLUTAMATE-1-SEMIALDEHYDE 2,1-AMINOMUTASE 1, CHLOROPLASTIC-RELATED"/>
    <property type="match status" value="1"/>
</dbReference>
<dbReference type="GO" id="GO:0008483">
    <property type="term" value="F:transaminase activity"/>
    <property type="evidence" value="ECO:0007669"/>
    <property type="project" value="UniProtKB-KW"/>
</dbReference>
<evidence type="ECO:0000313" key="8">
    <source>
        <dbReference type="Proteomes" id="UP001529235"/>
    </source>
</evidence>
<dbReference type="Proteomes" id="UP001529235">
    <property type="component" value="Unassembled WGS sequence"/>
</dbReference>
<evidence type="ECO:0000313" key="7">
    <source>
        <dbReference type="EMBL" id="MDK6027897.1"/>
    </source>
</evidence>
<keyword evidence="4" id="KW-0413">Isomerase</keyword>
<dbReference type="Gene3D" id="3.90.1150.10">
    <property type="entry name" value="Aspartate Aminotransferase, domain 1"/>
    <property type="match status" value="1"/>
</dbReference>
<comment type="cofactor">
    <cofactor evidence="2">
        <name>pyridoxal 5'-phosphate</name>
        <dbReference type="ChEBI" id="CHEBI:597326"/>
    </cofactor>
</comment>
<sequence length="454" mass="51508">MMYARIEERLVELSKELVDKYFEKTAKSKRLFERASKVLPAGVTYSIRWFKPYPIFIEKAEGVRVWDVDGNSYVDFWMGHGTHILGHKPEFVIEAVKEVLNKGTHLGYENPYAVEYAELLTKVVPGVEMIRFTNSGTEANMYALRLARAYTKRKYVVKIEGGWHGGYDALHKAVTYPFTEPESAGLPEEYLAYTIAVPFNDVEALEKTLKSYSVAAIVIEPVLGAGGSIEPVNNYLKEVRRLAYEHNSLLIFDEVITGFRLAPGGAQEYFGVKADLVVFGKIVGGGFAGAGAFGGRAEVMELIDHMKYPSPAKRSFHGGTFVGNPVNMVTGKAMVEYLVKHRDLYEKAERIWSNFRRDVTKLCEETNIQCWTTGVATMIGIHFTTSKPKNVREVYELRWSKSIEQVLHLYMRTRGILYMKENLVHLLPSLIHTEEEAKLFKETLAEFLTTLTRK</sequence>
<dbReference type="Pfam" id="PF00202">
    <property type="entry name" value="Aminotran_3"/>
    <property type="match status" value="1"/>
</dbReference>
<dbReference type="PROSITE" id="PS00600">
    <property type="entry name" value="AA_TRANSFER_CLASS_3"/>
    <property type="match status" value="1"/>
</dbReference>
<gene>
    <name evidence="7" type="ORF">QPL79_00760</name>
</gene>
<dbReference type="InterPro" id="IPR015422">
    <property type="entry name" value="PyrdxlP-dep_Trfase_small"/>
</dbReference>
<evidence type="ECO:0000256" key="4">
    <source>
        <dbReference type="ARBA" id="ARBA00023235"/>
    </source>
</evidence>
<dbReference type="PIRSF" id="PIRSF000521">
    <property type="entry name" value="Transaminase_4ab_Lys_Orn"/>
    <property type="match status" value="1"/>
</dbReference>
<keyword evidence="3 6" id="KW-0663">Pyridoxal phosphate</keyword>
<evidence type="ECO:0000256" key="5">
    <source>
        <dbReference type="ARBA" id="ARBA00023444"/>
    </source>
</evidence>
<keyword evidence="7" id="KW-0808">Transferase</keyword>
<dbReference type="InterPro" id="IPR015421">
    <property type="entry name" value="PyrdxlP-dep_Trfase_major"/>
</dbReference>
<protein>
    <submittedName>
        <fullName evidence="7">Aspartate aminotransferase family protein</fullName>
    </submittedName>
</protein>
<dbReference type="RefSeq" id="WP_285272876.1">
    <property type="nucleotide sequence ID" value="NZ_JASNVW010000001.1"/>
</dbReference>